<dbReference type="InterPro" id="IPR038765">
    <property type="entry name" value="Papain-like_cys_pep_sf"/>
</dbReference>
<feature type="compositionally biased region" description="Basic and acidic residues" evidence="3">
    <location>
        <begin position="889"/>
        <end position="917"/>
    </location>
</feature>
<feature type="region of interest" description="Disordered" evidence="3">
    <location>
        <begin position="829"/>
        <end position="950"/>
    </location>
</feature>
<dbReference type="Pfam" id="PF00443">
    <property type="entry name" value="UCH"/>
    <property type="match status" value="1"/>
</dbReference>
<dbReference type="InterPro" id="IPR018200">
    <property type="entry name" value="USP_CS"/>
</dbReference>
<feature type="domain" description="USP" evidence="4">
    <location>
        <begin position="175"/>
        <end position="786"/>
    </location>
</feature>
<dbReference type="InterPro" id="IPR001394">
    <property type="entry name" value="Peptidase_C19_UCH"/>
</dbReference>
<feature type="compositionally biased region" description="Polar residues" evidence="3">
    <location>
        <begin position="918"/>
        <end position="934"/>
    </location>
</feature>
<dbReference type="SUPFAM" id="SSF54001">
    <property type="entry name" value="Cysteine proteinases"/>
    <property type="match status" value="1"/>
</dbReference>
<dbReference type="GO" id="GO:0006508">
    <property type="term" value="P:proteolysis"/>
    <property type="evidence" value="ECO:0007669"/>
    <property type="project" value="UniProtKB-KW"/>
</dbReference>
<name>A0AAN8XQK5_POLSC</name>
<feature type="compositionally biased region" description="Low complexity" evidence="3">
    <location>
        <begin position="938"/>
        <end position="950"/>
    </location>
</feature>
<dbReference type="CDD" id="cd02674">
    <property type="entry name" value="Peptidase_C19R"/>
    <property type="match status" value="1"/>
</dbReference>
<keyword evidence="2" id="KW-0833">Ubl conjugation pathway</keyword>
<keyword evidence="2" id="KW-0645">Protease</keyword>
<evidence type="ECO:0000313" key="6">
    <source>
        <dbReference type="Proteomes" id="UP001372834"/>
    </source>
</evidence>
<dbReference type="EMBL" id="JAWJWE010000002">
    <property type="protein sequence ID" value="KAK6643302.1"/>
    <property type="molecule type" value="Genomic_DNA"/>
</dbReference>
<evidence type="ECO:0000256" key="1">
    <source>
        <dbReference type="ARBA" id="ARBA00000707"/>
    </source>
</evidence>
<dbReference type="PANTHER" id="PTHR21646">
    <property type="entry name" value="UBIQUITIN CARBOXYL-TERMINAL HYDROLASE"/>
    <property type="match status" value="1"/>
</dbReference>
<dbReference type="PANTHER" id="PTHR21646:SF14">
    <property type="entry name" value="FI05488P"/>
    <property type="match status" value="1"/>
</dbReference>
<dbReference type="Gene3D" id="3.90.70.10">
    <property type="entry name" value="Cysteine proteinases"/>
    <property type="match status" value="2"/>
</dbReference>
<dbReference type="EC" id="3.4.19.12" evidence="2"/>
<dbReference type="InterPro" id="IPR028889">
    <property type="entry name" value="USP"/>
</dbReference>
<protein>
    <recommendedName>
        <fullName evidence="2">Ubiquitin carboxyl-terminal hydrolase</fullName>
        <ecNumber evidence="2">3.4.19.12</ecNumber>
    </recommendedName>
</protein>
<feature type="compositionally biased region" description="Basic and acidic residues" evidence="3">
    <location>
        <begin position="843"/>
        <end position="852"/>
    </location>
</feature>
<dbReference type="PROSITE" id="PS00973">
    <property type="entry name" value="USP_2"/>
    <property type="match status" value="1"/>
</dbReference>
<accession>A0AAN8XQK5</accession>
<dbReference type="AlphaFoldDB" id="A0AAN8XQK5"/>
<sequence>MSENTLNHILKSSSDGELLESDNNDVIFSSLTVRNDFSNYSGETKAKLKRTFTLPRNPFRMSTRKKCKVKYGDRENSVPPKMSSPNQVLLNQVVSVTQKSRTKPGFENDKPKLLRTPSIKKVWRKVIKKVSIIVNNKTVCTDFDSRKIDLFMSESDLRVPPVKLTFPPDKVPGAIGLRNHGNTCFINAILQCLTHTDCLAEYFVMNQYKADLIRRNKLTSKKYGTKGEVTEQLALLLKSVWHCQYDPDISNQFKLIVDKYGAQYCGNNQHDAQEFLMWLLDKVHEDLNTATKKNYKVNKSSFDRPDEEVAKETLANHVRCNNSFVHAVFQAQFRSSLTCLNCQRQSNTFDPFLCVSVPIPHNQKRSKYVIVLYMSQQPRQVKLGLSVNENSTVGELREQLSSDTGIPESCMLLTQIDDLGFQRTFSGQLPVSEIKETDPVYCIEMPQLKDATEEMEKYILLCWVNVLTMDDHCARFGSPYTMQLCRLTGYQDLQKLMLKEMNTILHDDILTTEQDVPLFRIKIVDGVSLEVENLANSRSGASYLDPTVDHPLYMEEIDQALALLDEDSGPRHLKLVLEWDLEAKESTIADDSDLVEEHTSVKQLLSLSGHGDCGTLEECFDLYTKAEVLGAEDKWHCPFCNRKQEVIKKLGLWSLPDILVIHLKRFRQQVCKNRSATKLMMMVDFPLYGFDMNAHLVGPPRESNGPITFWGSWKKPKKTTTYDDNVYDLYAICNHHGQDLQGGHYTAYCRNPYDCQWYSFDDTKVEPVPESSLVTNSAYILFYQRRGLNNSSYSISSSASTSSSVSSTEHWVYRMPAFYYQGKKVKSQDDITEVKNKNNLARGNEEQCKVENENSSPRWSVTVSSNLEPENNQEPNDDINASSKASDNQIEREEEHHTEILSTKPTKEVVDEIETPKETGSIQSLEKLNESQCDVASEESPLSALAESRV</sequence>
<dbReference type="InterPro" id="IPR050185">
    <property type="entry name" value="Ub_carboxyl-term_hydrolase"/>
</dbReference>
<dbReference type="GO" id="GO:0004843">
    <property type="term" value="F:cysteine-type deubiquitinase activity"/>
    <property type="evidence" value="ECO:0007669"/>
    <property type="project" value="UniProtKB-UniRule"/>
</dbReference>
<proteinExistence type="inferred from homology"/>
<evidence type="ECO:0000256" key="2">
    <source>
        <dbReference type="RuleBase" id="RU366025"/>
    </source>
</evidence>
<dbReference type="PROSITE" id="PS50235">
    <property type="entry name" value="USP_3"/>
    <property type="match status" value="1"/>
</dbReference>
<evidence type="ECO:0000313" key="5">
    <source>
        <dbReference type="EMBL" id="KAK6643302.1"/>
    </source>
</evidence>
<evidence type="ECO:0000256" key="3">
    <source>
        <dbReference type="SAM" id="MobiDB-lite"/>
    </source>
</evidence>
<dbReference type="Proteomes" id="UP001372834">
    <property type="component" value="Unassembled WGS sequence"/>
</dbReference>
<feature type="compositionally biased region" description="Polar residues" evidence="3">
    <location>
        <begin position="853"/>
        <end position="888"/>
    </location>
</feature>
<comment type="catalytic activity">
    <reaction evidence="1 2">
        <text>Thiol-dependent hydrolysis of ester, thioester, amide, peptide and isopeptide bonds formed by the C-terminal Gly of ubiquitin (a 76-residue protein attached to proteins as an intracellular targeting signal).</text>
        <dbReference type="EC" id="3.4.19.12"/>
    </reaction>
</comment>
<keyword evidence="2" id="KW-0788">Thiol protease</keyword>
<keyword evidence="2" id="KW-0378">Hydrolase</keyword>
<evidence type="ECO:0000259" key="4">
    <source>
        <dbReference type="PROSITE" id="PS50235"/>
    </source>
</evidence>
<comment type="caution">
    <text evidence="5">The sequence shown here is derived from an EMBL/GenBank/DDBJ whole genome shotgun (WGS) entry which is preliminary data.</text>
</comment>
<dbReference type="CDD" id="cd17039">
    <property type="entry name" value="Ubl_ubiquitin_like"/>
    <property type="match status" value="1"/>
</dbReference>
<organism evidence="5 6">
    <name type="scientific">Polyplax serrata</name>
    <name type="common">Common mouse louse</name>
    <dbReference type="NCBI Taxonomy" id="468196"/>
    <lineage>
        <taxon>Eukaryota</taxon>
        <taxon>Metazoa</taxon>
        <taxon>Ecdysozoa</taxon>
        <taxon>Arthropoda</taxon>
        <taxon>Hexapoda</taxon>
        <taxon>Insecta</taxon>
        <taxon>Pterygota</taxon>
        <taxon>Neoptera</taxon>
        <taxon>Paraneoptera</taxon>
        <taxon>Psocodea</taxon>
        <taxon>Troctomorpha</taxon>
        <taxon>Phthiraptera</taxon>
        <taxon>Anoplura</taxon>
        <taxon>Polyplacidae</taxon>
        <taxon>Polyplax</taxon>
    </lineage>
</organism>
<gene>
    <name evidence="5" type="ORF">RUM43_004807</name>
</gene>
<dbReference type="GO" id="GO:0016579">
    <property type="term" value="P:protein deubiquitination"/>
    <property type="evidence" value="ECO:0007669"/>
    <property type="project" value="InterPro"/>
</dbReference>
<comment type="similarity">
    <text evidence="2">Belongs to the peptidase C19 family.</text>
</comment>
<dbReference type="PROSITE" id="PS00972">
    <property type="entry name" value="USP_1"/>
    <property type="match status" value="1"/>
</dbReference>
<dbReference type="FunFam" id="3.90.70.10:FF:000046">
    <property type="entry name" value="ubiquitin carboxyl-terminal hydrolase 31"/>
    <property type="match status" value="1"/>
</dbReference>
<reference evidence="5 6" key="1">
    <citation type="submission" date="2023-10" db="EMBL/GenBank/DDBJ databases">
        <title>Genomes of two closely related lineages of the louse Polyplax serrata with different host specificities.</title>
        <authorList>
            <person name="Martinu J."/>
            <person name="Tarabai H."/>
            <person name="Stefka J."/>
            <person name="Hypsa V."/>
        </authorList>
    </citation>
    <scope>NUCLEOTIDE SEQUENCE [LARGE SCALE GENOMIC DNA]</scope>
    <source>
        <strain evidence="5">HR10_N</strain>
    </source>
</reference>